<comment type="similarity">
    <text evidence="4">Belongs to the CEP135/TSGA10 family.</text>
</comment>
<feature type="region of interest" description="Disordered" evidence="6">
    <location>
        <begin position="449"/>
        <end position="472"/>
    </location>
</feature>
<evidence type="ECO:0000256" key="1">
    <source>
        <dbReference type="ARBA" id="ARBA00004114"/>
    </source>
</evidence>
<dbReference type="PANTHER" id="PTHR20544">
    <property type="entry name" value="CENTROSOMAL PROTEIN CEP135"/>
    <property type="match status" value="1"/>
</dbReference>
<feature type="coiled-coil region" evidence="5">
    <location>
        <begin position="678"/>
        <end position="761"/>
    </location>
</feature>
<protein>
    <recommendedName>
        <fullName evidence="8">Centrosomal protein of 135 kDa</fullName>
    </recommendedName>
</protein>
<keyword evidence="2" id="KW-0963">Cytoplasm</keyword>
<sequence length="777" mass="89982">MLGHCTVSESRYIALRNQLDELGYHYILGVESVHLVEQILSDFVHTTNNLYHYKQLSQRCIEEQRNFDLGVAPYKEDNARLVRECNALHLKLMHIQEDVLKSHKGLKRQLHKLEMENRDLRFINSQQLSRINELELECVDSSKKLMEQQCIEYTRTGINTGPASKKKPIPQSSSVSRGRLRKIVSEPLREISPSQKDSCDMAGGQENQVPHLDTLRSEQSLLQEKCSEQAASLVLLNKMYSMWIVATERYYPSHLALHIQYSMWIVATERYYPSHLALHIQYSMWIVASTAISPFSIPSLKRRDIVFVNKEASRKMLESKVYWCQVRARDCEIARLSSLLEGGRPHKAVCEDFKCNNKFDELQEEVNRLGKTNKQLEDHLADAVMKQHEAMTRAIKLADQLETVKRDTRYAERDGDEEHCKDSSKFTQLQERLDQVERELQYNKSLHSQLETAQHDKRLEEAQGSSADDRRKMTDRINQFTLIEQDLMEEIQHLKESSSLQKRRISELEEQVRGKKSSRRGSSTDVSPHRFKVAENNGSIVEKLESERDQYCIRLKQQGEKLQALQANLEEAQLILKDKDQQLTTLHQQLLELQGANRQLIQEKFDSQTQADILFGEKEALETQLKSLQSNRDTHRGEKNSSDKPHEEQLVSCQAELCQQRALYNQIKILQEQTEHALTDAQSQLSAVQSELTTLQNRVQDLERERTLLEREVTGLKAERNTQRSTLAQVDQERDTLLLAVDNKTEQLAALEQDLKAKDTHLTRIKEVVADLQKKLV</sequence>
<comment type="subcellular location">
    <subcellularLocation>
        <location evidence="1">Cytoplasm</location>
        <location evidence="1">Cytoskeleton</location>
        <location evidence="1">Microtubule organizing center</location>
        <location evidence="1">Centrosome</location>
        <location evidence="1">Centriole</location>
    </subcellularLocation>
</comment>
<evidence type="ECO:0000256" key="3">
    <source>
        <dbReference type="ARBA" id="ARBA00023212"/>
    </source>
</evidence>
<organism evidence="7">
    <name type="scientific">Timema cristinae</name>
    <name type="common">Walking stick</name>
    <dbReference type="NCBI Taxonomy" id="61476"/>
    <lineage>
        <taxon>Eukaryota</taxon>
        <taxon>Metazoa</taxon>
        <taxon>Ecdysozoa</taxon>
        <taxon>Arthropoda</taxon>
        <taxon>Hexapoda</taxon>
        <taxon>Insecta</taxon>
        <taxon>Pterygota</taxon>
        <taxon>Neoptera</taxon>
        <taxon>Polyneoptera</taxon>
        <taxon>Phasmatodea</taxon>
        <taxon>Timematodea</taxon>
        <taxon>Timematoidea</taxon>
        <taxon>Timematidae</taxon>
        <taxon>Timema</taxon>
    </lineage>
</organism>
<evidence type="ECO:0000256" key="5">
    <source>
        <dbReference type="SAM" id="Coils"/>
    </source>
</evidence>
<name>A0A7R9H8N2_TIMCR</name>
<dbReference type="PANTHER" id="PTHR20544:SF0">
    <property type="entry name" value="NUCLEOPROTEIN TPR_MLP1 DOMAIN-CONTAINING PROTEIN"/>
    <property type="match status" value="1"/>
</dbReference>
<evidence type="ECO:0000256" key="2">
    <source>
        <dbReference type="ARBA" id="ARBA00022490"/>
    </source>
</evidence>
<proteinExistence type="inferred from homology"/>
<gene>
    <name evidence="7" type="ORF">TCEB3V08_LOCUS10373</name>
</gene>
<feature type="compositionally biased region" description="Basic and acidic residues" evidence="6">
    <location>
        <begin position="632"/>
        <end position="648"/>
    </location>
</feature>
<dbReference type="EMBL" id="OC321529">
    <property type="protein sequence ID" value="CAD7410200.1"/>
    <property type="molecule type" value="Genomic_DNA"/>
</dbReference>
<evidence type="ECO:0000256" key="6">
    <source>
        <dbReference type="SAM" id="MobiDB-lite"/>
    </source>
</evidence>
<reference evidence="7" key="1">
    <citation type="submission" date="2020-11" db="EMBL/GenBank/DDBJ databases">
        <authorList>
            <person name="Tran Van P."/>
        </authorList>
    </citation>
    <scope>NUCLEOTIDE SEQUENCE</scope>
</reference>
<accession>A0A7R9H8N2</accession>
<dbReference type="GO" id="GO:0005814">
    <property type="term" value="C:centriole"/>
    <property type="evidence" value="ECO:0007669"/>
    <property type="project" value="UniProtKB-SubCell"/>
</dbReference>
<feature type="compositionally biased region" description="Basic and acidic residues" evidence="6">
    <location>
        <begin position="504"/>
        <end position="513"/>
    </location>
</feature>
<dbReference type="AlphaFoldDB" id="A0A7R9H8N2"/>
<evidence type="ECO:0000313" key="7">
    <source>
        <dbReference type="EMBL" id="CAD7410200.1"/>
    </source>
</evidence>
<feature type="compositionally biased region" description="Basic and acidic residues" evidence="6">
    <location>
        <begin position="453"/>
        <end position="472"/>
    </location>
</feature>
<evidence type="ECO:0008006" key="8">
    <source>
        <dbReference type="Google" id="ProtNLM"/>
    </source>
</evidence>
<keyword evidence="5" id="KW-0175">Coiled coil</keyword>
<feature type="region of interest" description="Disordered" evidence="6">
    <location>
        <begin position="495"/>
        <end position="530"/>
    </location>
</feature>
<feature type="region of interest" description="Disordered" evidence="6">
    <location>
        <begin position="627"/>
        <end position="648"/>
    </location>
</feature>
<dbReference type="InterPro" id="IPR051877">
    <property type="entry name" value="Centriole_BasalBody_StrucProt"/>
</dbReference>
<feature type="region of interest" description="Disordered" evidence="6">
    <location>
        <begin position="159"/>
        <end position="178"/>
    </location>
</feature>
<keyword evidence="3" id="KW-0206">Cytoskeleton</keyword>
<evidence type="ECO:0000256" key="4">
    <source>
        <dbReference type="ARBA" id="ARBA00038123"/>
    </source>
</evidence>